<name>A0A7Y3Z832_9VIBR</name>
<dbReference type="GO" id="GO:0005524">
    <property type="term" value="F:ATP binding"/>
    <property type="evidence" value="ECO:0007669"/>
    <property type="project" value="TreeGrafter"/>
</dbReference>
<dbReference type="Gene3D" id="3.40.50.300">
    <property type="entry name" value="P-loop containing nucleotide triphosphate hydrolases"/>
    <property type="match status" value="1"/>
</dbReference>
<organism evidence="2 3">
    <name type="scientific">Vibrio rotiferianus</name>
    <dbReference type="NCBI Taxonomy" id="190895"/>
    <lineage>
        <taxon>Bacteria</taxon>
        <taxon>Pseudomonadati</taxon>
        <taxon>Pseudomonadota</taxon>
        <taxon>Gammaproteobacteria</taxon>
        <taxon>Vibrionales</taxon>
        <taxon>Vibrionaceae</taxon>
        <taxon>Vibrio</taxon>
    </lineage>
</organism>
<dbReference type="InterPro" id="IPR050625">
    <property type="entry name" value="ParA/MinD_ATPase"/>
</dbReference>
<dbReference type="AlphaFoldDB" id="A0A7Y3Z832"/>
<dbReference type="PANTHER" id="PTHR43384:SF13">
    <property type="entry name" value="SLR0110 PROTEIN"/>
    <property type="match status" value="1"/>
</dbReference>
<dbReference type="InterPro" id="IPR002586">
    <property type="entry name" value="CobQ/CobB/MinD/ParA_Nub-bd_dom"/>
</dbReference>
<reference evidence="2 3" key="1">
    <citation type="submission" date="2019-08" db="EMBL/GenBank/DDBJ databases">
        <title>Draft genome sequencing and comparative genomics of hatchery-associated Vibrios.</title>
        <authorList>
            <person name="Kehlet-Delgado H."/>
            <person name="Mueller R.S."/>
        </authorList>
    </citation>
    <scope>NUCLEOTIDE SEQUENCE [LARGE SCALE GENOMIC DNA]</scope>
    <source>
        <strain evidence="2 3">00-78-3</strain>
    </source>
</reference>
<gene>
    <name evidence="2" type="ORF">F0262_03735</name>
</gene>
<dbReference type="GO" id="GO:0051782">
    <property type="term" value="P:negative regulation of cell division"/>
    <property type="evidence" value="ECO:0007669"/>
    <property type="project" value="TreeGrafter"/>
</dbReference>
<comment type="caution">
    <text evidence="2">The sequence shown here is derived from an EMBL/GenBank/DDBJ whole genome shotgun (WGS) entry which is preliminary data.</text>
</comment>
<dbReference type="Gene3D" id="3.40.50.2300">
    <property type="match status" value="1"/>
</dbReference>
<dbReference type="GO" id="GO:0005829">
    <property type="term" value="C:cytosol"/>
    <property type="evidence" value="ECO:0007669"/>
    <property type="project" value="TreeGrafter"/>
</dbReference>
<protein>
    <submittedName>
        <fullName evidence="2">AAA family ATPase</fullName>
    </submittedName>
</protein>
<accession>A0A7Y3Z832</accession>
<dbReference type="Pfam" id="PF01656">
    <property type="entry name" value="CbiA"/>
    <property type="match status" value="1"/>
</dbReference>
<evidence type="ECO:0000313" key="2">
    <source>
        <dbReference type="EMBL" id="NOH47165.1"/>
    </source>
</evidence>
<feature type="domain" description="CobQ/CobB/MinD/ParA nucleotide binding" evidence="1">
    <location>
        <begin position="155"/>
        <end position="359"/>
    </location>
</feature>
<dbReference type="GO" id="GO:0016887">
    <property type="term" value="F:ATP hydrolysis activity"/>
    <property type="evidence" value="ECO:0007669"/>
    <property type="project" value="TreeGrafter"/>
</dbReference>
<dbReference type="GO" id="GO:0009898">
    <property type="term" value="C:cytoplasmic side of plasma membrane"/>
    <property type="evidence" value="ECO:0007669"/>
    <property type="project" value="TreeGrafter"/>
</dbReference>
<proteinExistence type="predicted"/>
<dbReference type="EMBL" id="VTYN01000003">
    <property type="protein sequence ID" value="NOH47165.1"/>
    <property type="molecule type" value="Genomic_DNA"/>
</dbReference>
<dbReference type="Proteomes" id="UP000572072">
    <property type="component" value="Unassembled WGS sequence"/>
</dbReference>
<sequence>MGETVFMQPESEPTINRLKTNLKIWVVYSTEAFHLQMKSELAKCRNLHLDFCSLNNVSETFLHNLAAPDLIFVEAGDGWAQKMQEMQQYNFSWGEHESSLIVFGDEGDSEMLRTALRIGASDFLSREITISGMMSMLEKTATQKLDSLSFGELFLFINSKGGMGATTLALNSAIELASYHKNQVLLLDIDLQFGVIPDYLNVQPAYSISDAIAISKDLDEVSLGSLVHKHESGLHILSFKHENVADDFEQAKKIGRLLPILRRFYPYTIIDLSRGVDHVFASTIAPATRVFLVTQQNLVSLRNSARLLNSLAFEYGLQKEIIEVIVNRYEKRQSIKIGDIEHALKGQQLHLVPNDFKVAIDSANLGKPFVSSKKRSFITRSIIDFSHKIVPPEKVEKGWFSKLFS</sequence>
<evidence type="ECO:0000259" key="1">
    <source>
        <dbReference type="Pfam" id="PF01656"/>
    </source>
</evidence>
<dbReference type="InterPro" id="IPR027417">
    <property type="entry name" value="P-loop_NTPase"/>
</dbReference>
<dbReference type="SUPFAM" id="SSF52540">
    <property type="entry name" value="P-loop containing nucleoside triphosphate hydrolases"/>
    <property type="match status" value="1"/>
</dbReference>
<dbReference type="RefSeq" id="WP_171357090.1">
    <property type="nucleotide sequence ID" value="NZ_VTYN01000003.1"/>
</dbReference>
<evidence type="ECO:0000313" key="3">
    <source>
        <dbReference type="Proteomes" id="UP000572072"/>
    </source>
</evidence>
<dbReference type="PANTHER" id="PTHR43384">
    <property type="entry name" value="SEPTUM SITE-DETERMINING PROTEIN MIND HOMOLOG, CHLOROPLASTIC-RELATED"/>
    <property type="match status" value="1"/>
</dbReference>